<dbReference type="GeneID" id="67006954"/>
<dbReference type="Pfam" id="PF00149">
    <property type="entry name" value="Metallophos"/>
    <property type="match status" value="1"/>
</dbReference>
<dbReference type="GO" id="GO:0016787">
    <property type="term" value="F:hydrolase activity"/>
    <property type="evidence" value="ECO:0007669"/>
    <property type="project" value="InterPro"/>
</dbReference>
<dbReference type="AlphaFoldDB" id="A0A9P3BFW7"/>
<dbReference type="RefSeq" id="XP_043160150.1">
    <property type="nucleotide sequence ID" value="XM_043304215.1"/>
</dbReference>
<dbReference type="OrthoDB" id="630188at2759"/>
<protein>
    <recommendedName>
        <fullName evidence="1">Calcineurin-like phosphoesterase domain-containing protein</fullName>
    </recommendedName>
</protein>
<gene>
    <name evidence="2" type="ORF">Asppvi_008344</name>
</gene>
<dbReference type="PANTHER" id="PTHR12905">
    <property type="entry name" value="METALLOPHOSPHOESTERASE"/>
    <property type="match status" value="1"/>
</dbReference>
<organism evidence="2 3">
    <name type="scientific">Aspergillus pseudoviridinutans</name>
    <dbReference type="NCBI Taxonomy" id="1517512"/>
    <lineage>
        <taxon>Eukaryota</taxon>
        <taxon>Fungi</taxon>
        <taxon>Dikarya</taxon>
        <taxon>Ascomycota</taxon>
        <taxon>Pezizomycotina</taxon>
        <taxon>Eurotiomycetes</taxon>
        <taxon>Eurotiomycetidae</taxon>
        <taxon>Eurotiales</taxon>
        <taxon>Aspergillaceae</taxon>
        <taxon>Aspergillus</taxon>
        <taxon>Aspergillus subgen. Fumigati</taxon>
    </lineage>
</organism>
<proteinExistence type="predicted"/>
<sequence>MAFSTSGLDALLRRPEQESIWRRLLRAPVPAIAELVYSRFTQTPMPMPTAHDGPTIRVVCISDTHNTQPQLPDGDLLIHAGDLTQSGTQAELEAQIEWLDRQPHRFKVAIAGNHELCLDPKAQAQSPGHKEPVDWKSIQYLENSSTILQFGDSRRVKVFVSPYTPRHGNWAFQYPRNENIWDKIRIPEDIDILVTHGPPKTHLDLGRYGCKFLRDWLWSVKRKPLLHVFGHIHGAYGKETLYWDDFQRAYESIMDEAKWMNLTILLWHALLLLIRPRDPCGMTVVVNAAAVGGVRDEKRRDAICVDI</sequence>
<evidence type="ECO:0000259" key="1">
    <source>
        <dbReference type="Pfam" id="PF00149"/>
    </source>
</evidence>
<name>A0A9P3BFW7_9EURO</name>
<keyword evidence="3" id="KW-1185">Reference proteome</keyword>
<reference evidence="2 3" key="1">
    <citation type="submission" date="2018-10" db="EMBL/GenBank/DDBJ databases">
        <title>Pan-genome distribution and transcriptional activeness of fungal secondary metabolism genes in Aspergillus section Fumigati.</title>
        <authorList>
            <person name="Takahashi H."/>
            <person name="Umemura M."/>
            <person name="Ninomiya A."/>
            <person name="Kusuya Y."/>
            <person name="Urayama S."/>
            <person name="Shimizu M."/>
            <person name="Watanabe A."/>
            <person name="Kamei K."/>
            <person name="Yaguchi T."/>
            <person name="Hagiwara D."/>
        </authorList>
    </citation>
    <scope>NUCLEOTIDE SEQUENCE [LARGE SCALE GENOMIC DNA]</scope>
    <source>
        <strain evidence="2 3">IFM 55266</strain>
    </source>
</reference>
<dbReference type="CDD" id="cd07379">
    <property type="entry name" value="MPP_239FB"/>
    <property type="match status" value="1"/>
</dbReference>
<evidence type="ECO:0000313" key="2">
    <source>
        <dbReference type="EMBL" id="GIJ89404.1"/>
    </source>
</evidence>
<dbReference type="InterPro" id="IPR029052">
    <property type="entry name" value="Metallo-depent_PP-like"/>
</dbReference>
<dbReference type="InterPro" id="IPR004843">
    <property type="entry name" value="Calcineurin-like_PHP"/>
</dbReference>
<dbReference type="Proteomes" id="UP001043456">
    <property type="component" value="Unassembled WGS sequence"/>
</dbReference>
<dbReference type="SUPFAM" id="SSF56300">
    <property type="entry name" value="Metallo-dependent phosphatases"/>
    <property type="match status" value="1"/>
</dbReference>
<accession>A0A9P3BFW7</accession>
<dbReference type="Gene3D" id="3.60.21.10">
    <property type="match status" value="1"/>
</dbReference>
<dbReference type="EMBL" id="BHVY01000005">
    <property type="protein sequence ID" value="GIJ89404.1"/>
    <property type="molecule type" value="Genomic_DNA"/>
</dbReference>
<dbReference type="InterPro" id="IPR051693">
    <property type="entry name" value="UPF0046_metallophosphoest"/>
</dbReference>
<dbReference type="PANTHER" id="PTHR12905:SF28">
    <property type="entry name" value="RHAMNOGALACTURONATE LYASE C-RELATED"/>
    <property type="match status" value="1"/>
</dbReference>
<evidence type="ECO:0000313" key="3">
    <source>
        <dbReference type="Proteomes" id="UP001043456"/>
    </source>
</evidence>
<feature type="domain" description="Calcineurin-like phosphoesterase" evidence="1">
    <location>
        <begin position="57"/>
        <end position="234"/>
    </location>
</feature>
<comment type="caution">
    <text evidence="2">The sequence shown here is derived from an EMBL/GenBank/DDBJ whole genome shotgun (WGS) entry which is preliminary data.</text>
</comment>